<dbReference type="AlphaFoldDB" id="A0A366H6L5"/>
<accession>A0A366H6L5</accession>
<protein>
    <submittedName>
        <fullName evidence="1">Uncharacterized protein</fullName>
    </submittedName>
</protein>
<evidence type="ECO:0000313" key="2">
    <source>
        <dbReference type="Proteomes" id="UP000253426"/>
    </source>
</evidence>
<proteinExistence type="predicted"/>
<keyword evidence="2" id="KW-1185">Reference proteome</keyword>
<gene>
    <name evidence="1" type="ORF">DES53_11325</name>
</gene>
<organism evidence="1 2">
    <name type="scientific">Roseimicrobium gellanilyticum</name>
    <dbReference type="NCBI Taxonomy" id="748857"/>
    <lineage>
        <taxon>Bacteria</taxon>
        <taxon>Pseudomonadati</taxon>
        <taxon>Verrucomicrobiota</taxon>
        <taxon>Verrucomicrobiia</taxon>
        <taxon>Verrucomicrobiales</taxon>
        <taxon>Verrucomicrobiaceae</taxon>
        <taxon>Roseimicrobium</taxon>
    </lineage>
</organism>
<comment type="caution">
    <text evidence="1">The sequence shown here is derived from an EMBL/GenBank/DDBJ whole genome shotgun (WGS) entry which is preliminary data.</text>
</comment>
<dbReference type="Proteomes" id="UP000253426">
    <property type="component" value="Unassembled WGS sequence"/>
</dbReference>
<sequence>MPGYRRKLVTLSNSSHRFIWVLVFLAVAVASDALAGNAKWAWSQQIPGQLKTESGRANRTPDFVDKLFRGPPRPPSIQEILDALGPPEGFSPQLIHSKTEGTGRSSRAGGTLRFLLVDGGEVHVWTSDYSRVGFAVRHRRKGRSVILYK</sequence>
<evidence type="ECO:0000313" key="1">
    <source>
        <dbReference type="EMBL" id="RBP37643.1"/>
    </source>
</evidence>
<dbReference type="EMBL" id="QNRR01000013">
    <property type="protein sequence ID" value="RBP37643.1"/>
    <property type="molecule type" value="Genomic_DNA"/>
</dbReference>
<reference evidence="1 2" key="1">
    <citation type="submission" date="2018-06" db="EMBL/GenBank/DDBJ databases">
        <title>Genomic Encyclopedia of Type Strains, Phase IV (KMG-IV): sequencing the most valuable type-strain genomes for metagenomic binning, comparative biology and taxonomic classification.</title>
        <authorList>
            <person name="Goeker M."/>
        </authorList>
    </citation>
    <scope>NUCLEOTIDE SEQUENCE [LARGE SCALE GENOMIC DNA]</scope>
    <source>
        <strain evidence="1 2">DSM 25532</strain>
    </source>
</reference>
<name>A0A366H6L5_9BACT</name>